<reference evidence="3" key="1">
    <citation type="submission" date="2019-10" db="EMBL/GenBank/DDBJ databases">
        <authorList>
            <consortium name="DOE Joint Genome Institute"/>
            <person name="Kuo A."/>
            <person name="Miyauchi S."/>
            <person name="Kiss E."/>
            <person name="Drula E."/>
            <person name="Kohler A."/>
            <person name="Sanchez-Garcia M."/>
            <person name="Andreopoulos B."/>
            <person name="Barry K.W."/>
            <person name="Bonito G."/>
            <person name="Buee M."/>
            <person name="Carver A."/>
            <person name="Chen C."/>
            <person name="Cichocki N."/>
            <person name="Clum A."/>
            <person name="Culley D."/>
            <person name="Crous P.W."/>
            <person name="Fauchery L."/>
            <person name="Girlanda M."/>
            <person name="Hayes R."/>
            <person name="Keri Z."/>
            <person name="LaButti K."/>
            <person name="Lipzen A."/>
            <person name="Lombard V."/>
            <person name="Magnuson J."/>
            <person name="Maillard F."/>
            <person name="Morin E."/>
            <person name="Murat C."/>
            <person name="Nolan M."/>
            <person name="Ohm R."/>
            <person name="Pangilinan J."/>
            <person name="Pereira M."/>
            <person name="Perotto S."/>
            <person name="Peter M."/>
            <person name="Riley R."/>
            <person name="Sitrit Y."/>
            <person name="Stielow B."/>
            <person name="Szollosi G."/>
            <person name="Zifcakova L."/>
            <person name="Stursova M."/>
            <person name="Spatafora J.W."/>
            <person name="Tedersoo L."/>
            <person name="Vaario L.-M."/>
            <person name="Yamada A."/>
            <person name="Yan M."/>
            <person name="Wang P."/>
            <person name="Xu J."/>
            <person name="Bruns T."/>
            <person name="Baldrian P."/>
            <person name="Vilgalys R."/>
            <person name="Henrissat B."/>
            <person name="Grigoriev I.V."/>
            <person name="Hibbett D."/>
            <person name="Nagy L.G."/>
            <person name="Martin F.M."/>
        </authorList>
    </citation>
    <scope>NUCLEOTIDE SEQUENCE</scope>
    <source>
        <strain evidence="3">Prilba</strain>
    </source>
</reference>
<sequence length="265" mass="27989">MSRLALALATAKRRSSSNLAASNNNARGLSHKIRALFREMAQPVAVVTSFMPSSKSAPPPSTLSFAHSSTGMPSTFHGATLSSFTSISMAPHHLVAFSLRVPSRMATALADLSSAADPSSPSHMVINLLAAPQAHAAILFSRPDLHPRPFEDPGIEWSLSRDGLPILHGSLGALSCRVVGAPLPLNDLAALGDKLPHKAEGAHDSVDADGVESELFIAQVMRVEDVPGVAGVGYDDTIRTLPLVYHRRGYTTTADKLPLNHKADS</sequence>
<dbReference type="GO" id="GO:0010181">
    <property type="term" value="F:FMN binding"/>
    <property type="evidence" value="ECO:0007669"/>
    <property type="project" value="InterPro"/>
</dbReference>
<protein>
    <submittedName>
        <fullName evidence="3">Flavin reductase like domain-containing protein</fullName>
    </submittedName>
</protein>
<evidence type="ECO:0000313" key="4">
    <source>
        <dbReference type="Proteomes" id="UP000759537"/>
    </source>
</evidence>
<name>A0A9P5MV88_9AGAM</name>
<dbReference type="Proteomes" id="UP000759537">
    <property type="component" value="Unassembled WGS sequence"/>
</dbReference>
<organism evidence="3 4">
    <name type="scientific">Russula ochroleuca</name>
    <dbReference type="NCBI Taxonomy" id="152965"/>
    <lineage>
        <taxon>Eukaryota</taxon>
        <taxon>Fungi</taxon>
        <taxon>Dikarya</taxon>
        <taxon>Basidiomycota</taxon>
        <taxon>Agaricomycotina</taxon>
        <taxon>Agaricomycetes</taxon>
        <taxon>Russulales</taxon>
        <taxon>Russulaceae</taxon>
        <taxon>Russula</taxon>
    </lineage>
</organism>
<dbReference type="SMART" id="SM00903">
    <property type="entry name" value="Flavin_Reduct"/>
    <property type="match status" value="1"/>
</dbReference>
<feature type="domain" description="Flavin reductase like" evidence="2">
    <location>
        <begin position="37"/>
        <end position="252"/>
    </location>
</feature>
<keyword evidence="4" id="KW-1185">Reference proteome</keyword>
<gene>
    <name evidence="3" type="ORF">DFH94DRAFT_491473</name>
</gene>
<evidence type="ECO:0000256" key="1">
    <source>
        <dbReference type="ARBA" id="ARBA00023002"/>
    </source>
</evidence>
<accession>A0A9P5MV88</accession>
<dbReference type="PANTHER" id="PTHR30466:SF1">
    <property type="entry name" value="FMN REDUCTASE (NADH) RUTF"/>
    <property type="match status" value="1"/>
</dbReference>
<dbReference type="InterPro" id="IPR002563">
    <property type="entry name" value="Flavin_Rdtase-like_dom"/>
</dbReference>
<dbReference type="GO" id="GO:0042602">
    <property type="term" value="F:riboflavin reductase (NADPH) activity"/>
    <property type="evidence" value="ECO:0007669"/>
    <property type="project" value="TreeGrafter"/>
</dbReference>
<dbReference type="OrthoDB" id="2015405at2759"/>
<evidence type="ECO:0000313" key="3">
    <source>
        <dbReference type="EMBL" id="KAF8479649.1"/>
    </source>
</evidence>
<dbReference type="Pfam" id="PF01613">
    <property type="entry name" value="Flavin_Reduct"/>
    <property type="match status" value="1"/>
</dbReference>
<comment type="caution">
    <text evidence="3">The sequence shown here is derived from an EMBL/GenBank/DDBJ whole genome shotgun (WGS) entry which is preliminary data.</text>
</comment>
<dbReference type="EMBL" id="WHVB01000009">
    <property type="protein sequence ID" value="KAF8479649.1"/>
    <property type="molecule type" value="Genomic_DNA"/>
</dbReference>
<reference evidence="3" key="2">
    <citation type="journal article" date="2020" name="Nat. Commun.">
        <title>Large-scale genome sequencing of mycorrhizal fungi provides insights into the early evolution of symbiotic traits.</title>
        <authorList>
            <person name="Miyauchi S."/>
            <person name="Kiss E."/>
            <person name="Kuo A."/>
            <person name="Drula E."/>
            <person name="Kohler A."/>
            <person name="Sanchez-Garcia M."/>
            <person name="Morin E."/>
            <person name="Andreopoulos B."/>
            <person name="Barry K.W."/>
            <person name="Bonito G."/>
            <person name="Buee M."/>
            <person name="Carver A."/>
            <person name="Chen C."/>
            <person name="Cichocki N."/>
            <person name="Clum A."/>
            <person name="Culley D."/>
            <person name="Crous P.W."/>
            <person name="Fauchery L."/>
            <person name="Girlanda M."/>
            <person name="Hayes R.D."/>
            <person name="Keri Z."/>
            <person name="LaButti K."/>
            <person name="Lipzen A."/>
            <person name="Lombard V."/>
            <person name="Magnuson J."/>
            <person name="Maillard F."/>
            <person name="Murat C."/>
            <person name="Nolan M."/>
            <person name="Ohm R.A."/>
            <person name="Pangilinan J."/>
            <person name="Pereira M.F."/>
            <person name="Perotto S."/>
            <person name="Peter M."/>
            <person name="Pfister S."/>
            <person name="Riley R."/>
            <person name="Sitrit Y."/>
            <person name="Stielow J.B."/>
            <person name="Szollosi G."/>
            <person name="Zifcakova L."/>
            <person name="Stursova M."/>
            <person name="Spatafora J.W."/>
            <person name="Tedersoo L."/>
            <person name="Vaario L.M."/>
            <person name="Yamada A."/>
            <person name="Yan M."/>
            <person name="Wang P."/>
            <person name="Xu J."/>
            <person name="Bruns T."/>
            <person name="Baldrian P."/>
            <person name="Vilgalys R."/>
            <person name="Dunand C."/>
            <person name="Henrissat B."/>
            <person name="Grigoriev I.V."/>
            <person name="Hibbett D."/>
            <person name="Nagy L.G."/>
            <person name="Martin F.M."/>
        </authorList>
    </citation>
    <scope>NUCLEOTIDE SEQUENCE</scope>
    <source>
        <strain evidence="3">Prilba</strain>
    </source>
</reference>
<dbReference type="SUPFAM" id="SSF50475">
    <property type="entry name" value="FMN-binding split barrel"/>
    <property type="match status" value="1"/>
</dbReference>
<evidence type="ECO:0000259" key="2">
    <source>
        <dbReference type="SMART" id="SM00903"/>
    </source>
</evidence>
<proteinExistence type="predicted"/>
<dbReference type="Gene3D" id="2.30.110.10">
    <property type="entry name" value="Electron Transport, Fmn-binding Protein, Chain A"/>
    <property type="match status" value="1"/>
</dbReference>
<dbReference type="InterPro" id="IPR012349">
    <property type="entry name" value="Split_barrel_FMN-bd"/>
</dbReference>
<dbReference type="InterPro" id="IPR050268">
    <property type="entry name" value="NADH-dep_flavin_reductase"/>
</dbReference>
<dbReference type="PANTHER" id="PTHR30466">
    <property type="entry name" value="FLAVIN REDUCTASE"/>
    <property type="match status" value="1"/>
</dbReference>
<keyword evidence="1" id="KW-0560">Oxidoreductase</keyword>
<dbReference type="AlphaFoldDB" id="A0A9P5MV88"/>